<dbReference type="InterPro" id="IPR027417">
    <property type="entry name" value="P-loop_NTPase"/>
</dbReference>
<keyword evidence="1" id="KW-0808">Transferase</keyword>
<evidence type="ECO:0000256" key="9">
    <source>
        <dbReference type="ARBA" id="ARBA00022932"/>
    </source>
</evidence>
<evidence type="ECO:0000256" key="11">
    <source>
        <dbReference type="RuleBase" id="RU364106"/>
    </source>
</evidence>
<proteinExistence type="inferred from homology"/>
<name>F3YAY4_MELPT</name>
<dbReference type="GO" id="GO:0006260">
    <property type="term" value="P:DNA replication"/>
    <property type="evidence" value="ECO:0007669"/>
    <property type="project" value="UniProtKB-KW"/>
</dbReference>
<dbReference type="EC" id="3.1.-.-" evidence="10 11"/>
<dbReference type="InterPro" id="IPR045028">
    <property type="entry name" value="DinG/Rad3-like"/>
</dbReference>
<dbReference type="KEGG" id="mps:MPTP_1211"/>
<dbReference type="InterPro" id="IPR006555">
    <property type="entry name" value="ATP-dep_Helicase_C"/>
</dbReference>
<dbReference type="NCBIfam" id="TIGR01407">
    <property type="entry name" value="dinG_rel"/>
    <property type="match status" value="1"/>
</dbReference>
<dbReference type="InterPro" id="IPR036397">
    <property type="entry name" value="RNaseH_sf"/>
</dbReference>
<dbReference type="STRING" id="940190.MPTP_1211"/>
<dbReference type="InterPro" id="IPR006310">
    <property type="entry name" value="DinG"/>
</dbReference>
<dbReference type="SUPFAM" id="SSF52540">
    <property type="entry name" value="P-loop containing nucleoside triphosphate hydrolases"/>
    <property type="match status" value="1"/>
</dbReference>
<dbReference type="PANTHER" id="PTHR11472">
    <property type="entry name" value="DNA REPAIR DEAD HELICASE RAD3/XP-D SUBFAMILY MEMBER"/>
    <property type="match status" value="1"/>
</dbReference>
<sequence>MAKGPIYAVVDLETTGVDPTVDRIIQFGCVLIENGEIVSHIGTDVNPNRIIPKQIQHLTGISNARVQKAPYFEDIAIMIFNLLTDTIFVAHNVHFDYRFLSHELVRCGLPPLTIDAIDTVELAQIFLPTERSFRLSDLSSSLGLLHNHPHQADSDAQVTAELLLIIEQKMYTLPLITMEKISQLGEQLVRQTGEYIQAIYKKMKEHPVALDETIHIVGGLALRKKEIPTYEYDLYKKQSYPKTKRGKEKLFADLSFTYRTEQAQMMNLVYRHFTEQETSKNLFIEAPTGIGKTFGYLFPLSYLVTNERPLVISTASILLQNQLLQKNIKISNQISPYCLQATIIKSHRHYLDLQSFKETLAHPIKQKQYGLYQMKLLVWLLQTETGDLDELQLTNFNYIFWQEVQHRGIQFLIQKHPLYDEDFVRYLYKKMVQSNVLIVNHAFLIQESMREEPLLPRSPYLIIDEAQHLPEINEFVASYRLNSLSFKKQWLHFRDKEQLFKKLQTILTAHISIKHYLKIYQTALVDLSEEISDFFSELADLTKTKNEKQQEQLISQSLLAHLSIEGEKALQTVQIILKEMLELQTKIQTIIYKHIEEFKRSDRLYFVRLFLLFDQVVLINQCFDLFINHWQARWIKTYTAINDRQGILSVKDLEADHLPATSWYERYERIVYTGGTIMFDKNKNYLSSQLGLPITSTSVKRLPDPYDYEENVRLYIPQEALQIKEQSTNEFAKYIASIINALLNKEDRSILVLFTSLELLTIVYQLLQPIFIEQGNEILAQGISGNREKILRRFMQSKKCVLLGADSFWEGIDLPGDTLQLLIVTRLPFENPNRPSIKAKYTYLEAKGLQPFNEVSLPKAALKLRQALGRLIRSKEDRGALLVLDRRLIAANYSNKILKVFPKKLPIKELPFEDILQDLKEFLG</sequence>
<organism evidence="13 14">
    <name type="scientific">Melissococcus plutonius (strain ATCC 35311 / DSM 29964 / CIP 104052 / LMG 20360 / NCIMB 702443)</name>
    <dbReference type="NCBI Taxonomy" id="940190"/>
    <lineage>
        <taxon>Bacteria</taxon>
        <taxon>Bacillati</taxon>
        <taxon>Bacillota</taxon>
        <taxon>Bacilli</taxon>
        <taxon>Lactobacillales</taxon>
        <taxon>Enterococcaceae</taxon>
        <taxon>Melissococcus</taxon>
    </lineage>
</organism>
<evidence type="ECO:0000256" key="6">
    <source>
        <dbReference type="ARBA" id="ARBA00022801"/>
    </source>
</evidence>
<evidence type="ECO:0000256" key="10">
    <source>
        <dbReference type="HAMAP-Rule" id="MF_02206"/>
    </source>
</evidence>
<evidence type="ECO:0000256" key="3">
    <source>
        <dbReference type="ARBA" id="ARBA00022705"/>
    </source>
</evidence>
<dbReference type="FunFam" id="3.30.420.10:FF:000045">
    <property type="entry name" value="3'-5' exonuclease DinG"/>
    <property type="match status" value="1"/>
</dbReference>
<keyword evidence="4 10" id="KW-0540">Nuclease</keyword>
<dbReference type="HAMAP" id="MF_02206">
    <property type="entry name" value="DinG_exonucl"/>
    <property type="match status" value="1"/>
</dbReference>
<dbReference type="GO" id="GO:0003678">
    <property type="term" value="F:DNA helicase activity"/>
    <property type="evidence" value="ECO:0007669"/>
    <property type="project" value="TreeGrafter"/>
</dbReference>
<evidence type="ECO:0000256" key="1">
    <source>
        <dbReference type="ARBA" id="ARBA00022679"/>
    </source>
</evidence>
<comment type="function">
    <text evidence="10 11">3'-5' exonuclease.</text>
</comment>
<keyword evidence="9" id="KW-0239">DNA-directed DNA polymerase</keyword>
<keyword evidence="13" id="KW-0347">Helicase</keyword>
<comment type="similarity">
    <text evidence="10 11">Belongs to the helicase family. DinG subfamily. Type 2 sub-subfamily.</text>
</comment>
<reference evidence="13 14" key="1">
    <citation type="journal article" date="2011" name="J. Bacteriol.">
        <title>Complete genome sequence of Melissococcus plutonius ATCC 35311.</title>
        <authorList>
            <person name="Okumura K."/>
            <person name="Arai R."/>
            <person name="Okura M."/>
            <person name="Kirikae T."/>
            <person name="Takamatsu D."/>
            <person name="Osaki M."/>
            <person name="Miyoshi-Akiyama T."/>
        </authorList>
    </citation>
    <scope>NUCLEOTIDE SEQUENCE [LARGE SCALE GENOMIC DNA]</scope>
    <source>
        <strain evidence="14">ATCC 35311 / CIP 104052 / LMG 20360 / NCIMB 702443</strain>
    </source>
</reference>
<dbReference type="AlphaFoldDB" id="F3YAY4"/>
<dbReference type="OrthoDB" id="9803913at2"/>
<evidence type="ECO:0000259" key="12">
    <source>
        <dbReference type="PROSITE" id="PS51193"/>
    </source>
</evidence>
<accession>F3YAY4</accession>
<dbReference type="PROSITE" id="PS51193">
    <property type="entry name" value="HELICASE_ATP_BIND_2"/>
    <property type="match status" value="1"/>
</dbReference>
<evidence type="ECO:0000256" key="2">
    <source>
        <dbReference type="ARBA" id="ARBA00022695"/>
    </source>
</evidence>
<dbReference type="GO" id="GO:0003677">
    <property type="term" value="F:DNA binding"/>
    <property type="evidence" value="ECO:0007669"/>
    <property type="project" value="InterPro"/>
</dbReference>
<keyword evidence="2" id="KW-0548">Nucleotidyltransferase</keyword>
<evidence type="ECO:0000313" key="13">
    <source>
        <dbReference type="EMBL" id="BAK21662.1"/>
    </source>
</evidence>
<dbReference type="GO" id="GO:0003887">
    <property type="term" value="F:DNA-directed DNA polymerase activity"/>
    <property type="evidence" value="ECO:0007669"/>
    <property type="project" value="UniProtKB-KW"/>
</dbReference>
<evidence type="ECO:0000256" key="5">
    <source>
        <dbReference type="ARBA" id="ARBA00022741"/>
    </source>
</evidence>
<gene>
    <name evidence="10 11" type="primary">dinG</name>
    <name evidence="13" type="ordered locus">MPTP_1211</name>
</gene>
<reference key="2">
    <citation type="submission" date="2011-04" db="EMBL/GenBank/DDBJ databases">
        <title>Whole genome sequence of Melissococcus plutonius ATCC 35311.</title>
        <authorList>
            <person name="Okumura K."/>
            <person name="Arai R."/>
            <person name="Osaki M."/>
            <person name="Okura M."/>
            <person name="Kirikae T."/>
            <person name="Takamatsu D."/>
            <person name="Akiyama T."/>
        </authorList>
    </citation>
    <scope>NUCLEOTIDE SEQUENCE</scope>
    <source>
        <strain>ATCC 35311</strain>
    </source>
</reference>
<feature type="short sequence motif" description="DEAH box" evidence="10">
    <location>
        <begin position="464"/>
        <end position="467"/>
    </location>
</feature>
<dbReference type="Gene3D" id="3.30.420.10">
    <property type="entry name" value="Ribonuclease H-like superfamily/Ribonuclease H"/>
    <property type="match status" value="1"/>
</dbReference>
<evidence type="ECO:0000256" key="8">
    <source>
        <dbReference type="ARBA" id="ARBA00022840"/>
    </source>
</evidence>
<dbReference type="GO" id="GO:0005524">
    <property type="term" value="F:ATP binding"/>
    <property type="evidence" value="ECO:0007669"/>
    <property type="project" value="UniProtKB-UniRule"/>
</dbReference>
<dbReference type="EMBL" id="AP012200">
    <property type="protein sequence ID" value="BAK21662.1"/>
    <property type="molecule type" value="Genomic_DNA"/>
</dbReference>
<dbReference type="InterPro" id="IPR012337">
    <property type="entry name" value="RNaseH-like_sf"/>
</dbReference>
<dbReference type="GO" id="GO:0016818">
    <property type="term" value="F:hydrolase activity, acting on acid anhydrides, in phosphorus-containing anhydrides"/>
    <property type="evidence" value="ECO:0007669"/>
    <property type="project" value="InterPro"/>
</dbReference>
<feature type="binding site" evidence="10">
    <location>
        <begin position="286"/>
        <end position="293"/>
    </location>
    <ligand>
        <name>ATP</name>
        <dbReference type="ChEBI" id="CHEBI:30616"/>
    </ligand>
</feature>
<dbReference type="CDD" id="cd06127">
    <property type="entry name" value="DEDDh"/>
    <property type="match status" value="1"/>
</dbReference>
<dbReference type="PANTHER" id="PTHR11472:SF34">
    <property type="entry name" value="REGULATOR OF TELOMERE ELONGATION HELICASE 1"/>
    <property type="match status" value="1"/>
</dbReference>
<dbReference type="NCBIfam" id="TIGR00573">
    <property type="entry name" value="dnaq"/>
    <property type="match status" value="1"/>
</dbReference>
<dbReference type="RefSeq" id="WP_013774100.1">
    <property type="nucleotide sequence ID" value="NC_015516.1"/>
</dbReference>
<keyword evidence="6 10" id="KW-0378">Hydrolase</keyword>
<protein>
    <recommendedName>
        <fullName evidence="10 11">3'-5' exonuclease DinG</fullName>
        <ecNumber evidence="10 11">3.1.-.-</ecNumber>
    </recommendedName>
</protein>
<dbReference type="GO" id="GO:0008408">
    <property type="term" value="F:3'-5' exonuclease activity"/>
    <property type="evidence" value="ECO:0007669"/>
    <property type="project" value="UniProtKB-UniRule"/>
</dbReference>
<feature type="domain" description="Helicase ATP-binding" evidence="12">
    <location>
        <begin position="248"/>
        <end position="511"/>
    </location>
</feature>
<dbReference type="Gene3D" id="3.40.50.300">
    <property type="entry name" value="P-loop containing nucleotide triphosphate hydrolases"/>
    <property type="match status" value="2"/>
</dbReference>
<keyword evidence="3" id="KW-0235">DNA replication</keyword>
<dbReference type="InterPro" id="IPR014013">
    <property type="entry name" value="Helic_SF1/SF2_ATP-bd_DinG/Rad3"/>
</dbReference>
<evidence type="ECO:0000256" key="4">
    <source>
        <dbReference type="ARBA" id="ARBA00022722"/>
    </source>
</evidence>
<dbReference type="Pfam" id="PF13307">
    <property type="entry name" value="Helicase_C_2"/>
    <property type="match status" value="1"/>
</dbReference>
<keyword evidence="7 10" id="KW-0269">Exonuclease</keyword>
<dbReference type="SUPFAM" id="SSF53098">
    <property type="entry name" value="Ribonuclease H-like"/>
    <property type="match status" value="1"/>
</dbReference>
<dbReference type="Proteomes" id="UP000008456">
    <property type="component" value="Chromosome"/>
</dbReference>
<keyword evidence="14" id="KW-1185">Reference proteome</keyword>
<dbReference type="Pfam" id="PF00929">
    <property type="entry name" value="RNase_T"/>
    <property type="match status" value="1"/>
</dbReference>
<dbReference type="HOGENOM" id="CLU_012117_1_0_9"/>
<dbReference type="InterPro" id="IPR013520">
    <property type="entry name" value="Ribonucl_H"/>
</dbReference>
<keyword evidence="8 10" id="KW-0067">ATP-binding</keyword>
<dbReference type="SMART" id="SM00479">
    <property type="entry name" value="EXOIII"/>
    <property type="match status" value="1"/>
</dbReference>
<evidence type="ECO:0000256" key="7">
    <source>
        <dbReference type="ARBA" id="ARBA00022839"/>
    </source>
</evidence>
<evidence type="ECO:0000313" key="14">
    <source>
        <dbReference type="Proteomes" id="UP000008456"/>
    </source>
</evidence>
<dbReference type="InterPro" id="IPR006054">
    <property type="entry name" value="DnaQ"/>
</dbReference>
<keyword evidence="5 10" id="KW-0547">Nucleotide-binding</keyword>
<dbReference type="SMART" id="SM00491">
    <property type="entry name" value="HELICc2"/>
    <property type="match status" value="1"/>
</dbReference>